<proteinExistence type="predicted"/>
<keyword evidence="1" id="KW-0812">Transmembrane</keyword>
<dbReference type="Pfam" id="PF25957">
    <property type="entry name" value="DUF7994"/>
    <property type="match status" value="1"/>
</dbReference>
<evidence type="ECO:0000313" key="3">
    <source>
        <dbReference type="Proteomes" id="UP000766550"/>
    </source>
</evidence>
<feature type="transmembrane region" description="Helical" evidence="1">
    <location>
        <begin position="72"/>
        <end position="90"/>
    </location>
</feature>
<reference evidence="2 3" key="1">
    <citation type="submission" date="2021-06" db="EMBL/GenBank/DDBJ databases">
        <title>New haloarchaea isolates fom saline soil.</title>
        <authorList>
            <person name="Duran-Viseras A."/>
            <person name="Sanchez-Porro C.S."/>
            <person name="Ventosa A."/>
        </authorList>
    </citation>
    <scope>NUCLEOTIDE SEQUENCE [LARGE SCALE GENOMIC DNA]</scope>
    <source>
        <strain evidence="2 3">JCM 183640</strain>
    </source>
</reference>
<comment type="caution">
    <text evidence="2">The sequence shown here is derived from an EMBL/GenBank/DDBJ whole genome shotgun (WGS) entry which is preliminary data.</text>
</comment>
<feature type="transmembrane region" description="Helical" evidence="1">
    <location>
        <begin position="96"/>
        <end position="118"/>
    </location>
</feature>
<name>A0A8J7Y6W3_9EURY</name>
<feature type="transmembrane region" description="Helical" evidence="1">
    <location>
        <begin position="31"/>
        <end position="51"/>
    </location>
</feature>
<dbReference type="AlphaFoldDB" id="A0A8J7Y6W3"/>
<keyword evidence="3" id="KW-1185">Reference proteome</keyword>
<organism evidence="2 3">
    <name type="scientific">Haloarcula limicola</name>
    <dbReference type="NCBI Taxonomy" id="1429915"/>
    <lineage>
        <taxon>Archaea</taxon>
        <taxon>Methanobacteriati</taxon>
        <taxon>Methanobacteriota</taxon>
        <taxon>Stenosarchaea group</taxon>
        <taxon>Halobacteria</taxon>
        <taxon>Halobacteriales</taxon>
        <taxon>Haloarculaceae</taxon>
        <taxon>Haloarcula</taxon>
    </lineage>
</organism>
<dbReference type="Proteomes" id="UP000766550">
    <property type="component" value="Unassembled WGS sequence"/>
</dbReference>
<keyword evidence="1" id="KW-1133">Transmembrane helix</keyword>
<gene>
    <name evidence="2" type="ORF">KTS45_01065</name>
</gene>
<dbReference type="InterPro" id="IPR058307">
    <property type="entry name" value="DUF7994"/>
</dbReference>
<evidence type="ECO:0000256" key="1">
    <source>
        <dbReference type="SAM" id="Phobius"/>
    </source>
</evidence>
<evidence type="ECO:0000313" key="2">
    <source>
        <dbReference type="EMBL" id="MBV0922779.1"/>
    </source>
</evidence>
<accession>A0A8J7Y6W3</accession>
<sequence length="124" mass="11939">MANRTNLLAGLCCLAGVAGLAVVFGPASLTAGLGAAVFAGSLALAGSLFLLASTERTLSVGGRHLDLHDCSGLGDIVVGIAIFGGLTGGPSGLAGVVYAALVVLGGLSAVLFGVVGLAEKYGRL</sequence>
<keyword evidence="1" id="KW-0472">Membrane</keyword>
<protein>
    <submittedName>
        <fullName evidence="2">Uncharacterized protein</fullName>
    </submittedName>
</protein>
<dbReference type="EMBL" id="JAHQXF010000001">
    <property type="protein sequence ID" value="MBV0922779.1"/>
    <property type="molecule type" value="Genomic_DNA"/>
</dbReference>
<dbReference type="RefSeq" id="WP_162315953.1">
    <property type="nucleotide sequence ID" value="NZ_JAHQXF010000001.1"/>
</dbReference>